<organism evidence="1">
    <name type="scientific">Amphora coffeiformis</name>
    <dbReference type="NCBI Taxonomy" id="265554"/>
    <lineage>
        <taxon>Eukaryota</taxon>
        <taxon>Sar</taxon>
        <taxon>Stramenopiles</taxon>
        <taxon>Ochrophyta</taxon>
        <taxon>Bacillariophyta</taxon>
        <taxon>Bacillariophyceae</taxon>
        <taxon>Bacillariophycidae</taxon>
        <taxon>Thalassiophysales</taxon>
        <taxon>Catenulaceae</taxon>
        <taxon>Amphora</taxon>
    </lineage>
</organism>
<evidence type="ECO:0000313" key="1">
    <source>
        <dbReference type="EMBL" id="CAE0402864.1"/>
    </source>
</evidence>
<gene>
    <name evidence="1" type="ORF">ACOF00016_LOCUS1114</name>
</gene>
<name>A0A7S3KWF6_9STRA</name>
<proteinExistence type="predicted"/>
<accession>A0A7S3KWF6</accession>
<reference evidence="1" key="1">
    <citation type="submission" date="2021-01" db="EMBL/GenBank/DDBJ databases">
        <authorList>
            <person name="Corre E."/>
            <person name="Pelletier E."/>
            <person name="Niang G."/>
            <person name="Scheremetjew M."/>
            <person name="Finn R."/>
            <person name="Kale V."/>
            <person name="Holt S."/>
            <person name="Cochrane G."/>
            <person name="Meng A."/>
            <person name="Brown T."/>
            <person name="Cohen L."/>
        </authorList>
    </citation>
    <scope>NUCLEOTIDE SEQUENCE</scope>
    <source>
        <strain evidence="1">CCMP127</strain>
    </source>
</reference>
<sequence>MESAAEEAKLQVNECEKEIAGIKARLKALGPAASSEESEAKNVLTVKLVKTAGLPESANLKLTLQLTSPIEEATLTTAAPEATFHSVELGQAMLSMTATDADVPLGAADSIDLASMIQLDAMRTEQTYVVNQDVGFQPEGSSSAGEPVFHATLQISFVPSPKDQREELYELLNKATTKKNQAVEKLRQTALAASRQQPSSAVTTSKPAVKPGFLNKSGAGGKPKTALDSVLAKWDAYLGPKSFVRQAFPIAKNYVIFFAAMAIFHYKGDMLSLPPPV</sequence>
<dbReference type="AlphaFoldDB" id="A0A7S3KWF6"/>
<protein>
    <submittedName>
        <fullName evidence="1">Uncharacterized protein</fullName>
    </submittedName>
</protein>
<dbReference type="EMBL" id="HBIM01001282">
    <property type="protein sequence ID" value="CAE0402864.1"/>
    <property type="molecule type" value="Transcribed_RNA"/>
</dbReference>